<feature type="region of interest" description="Disordered" evidence="1">
    <location>
        <begin position="25"/>
        <end position="202"/>
    </location>
</feature>
<feature type="compositionally biased region" description="Low complexity" evidence="1">
    <location>
        <begin position="94"/>
        <end position="120"/>
    </location>
</feature>
<feature type="compositionally biased region" description="Basic and acidic residues" evidence="1">
    <location>
        <begin position="137"/>
        <end position="156"/>
    </location>
</feature>
<dbReference type="EMBL" id="JACEFO010002359">
    <property type="protein sequence ID" value="KAF8663930.1"/>
    <property type="molecule type" value="Genomic_DNA"/>
</dbReference>
<comment type="caution">
    <text evidence="2">The sequence shown here is derived from an EMBL/GenBank/DDBJ whole genome shotgun (WGS) entry which is preliminary data.</text>
</comment>
<feature type="region of interest" description="Disordered" evidence="1">
    <location>
        <begin position="218"/>
        <end position="242"/>
    </location>
</feature>
<feature type="compositionally biased region" description="Acidic residues" evidence="1">
    <location>
        <begin position="185"/>
        <end position="197"/>
    </location>
</feature>
<evidence type="ECO:0000313" key="2">
    <source>
        <dbReference type="EMBL" id="KAF8663930.1"/>
    </source>
</evidence>
<accession>A0A835E223</accession>
<feature type="compositionally biased region" description="Polar residues" evidence="1">
    <location>
        <begin position="65"/>
        <end position="76"/>
    </location>
</feature>
<proteinExistence type="predicted"/>
<name>A0A835E223_9POAL</name>
<dbReference type="AlphaFoldDB" id="A0A835E223"/>
<reference evidence="2" key="1">
    <citation type="submission" date="2020-07" db="EMBL/GenBank/DDBJ databases">
        <title>Genome sequence and genetic diversity analysis of an under-domesticated orphan crop, white fonio (Digitaria exilis).</title>
        <authorList>
            <person name="Bennetzen J.L."/>
            <person name="Chen S."/>
            <person name="Ma X."/>
            <person name="Wang X."/>
            <person name="Yssel A.E.J."/>
            <person name="Chaluvadi S.R."/>
            <person name="Johnson M."/>
            <person name="Gangashetty P."/>
            <person name="Hamidou F."/>
            <person name="Sanogo M.D."/>
            <person name="Zwaenepoel A."/>
            <person name="Wallace J."/>
            <person name="Van De Peer Y."/>
            <person name="Van Deynze A."/>
        </authorList>
    </citation>
    <scope>NUCLEOTIDE SEQUENCE</scope>
    <source>
        <tissue evidence="2">Leaves</tissue>
    </source>
</reference>
<evidence type="ECO:0000313" key="3">
    <source>
        <dbReference type="Proteomes" id="UP000636709"/>
    </source>
</evidence>
<protein>
    <submittedName>
        <fullName evidence="2">Uncharacterized protein</fullName>
    </submittedName>
</protein>
<gene>
    <name evidence="2" type="ORF">HU200_055273</name>
</gene>
<evidence type="ECO:0000256" key="1">
    <source>
        <dbReference type="SAM" id="MobiDB-lite"/>
    </source>
</evidence>
<dbReference type="Proteomes" id="UP000636709">
    <property type="component" value="Unassembled WGS sequence"/>
</dbReference>
<organism evidence="2 3">
    <name type="scientific">Digitaria exilis</name>
    <dbReference type="NCBI Taxonomy" id="1010633"/>
    <lineage>
        <taxon>Eukaryota</taxon>
        <taxon>Viridiplantae</taxon>
        <taxon>Streptophyta</taxon>
        <taxon>Embryophyta</taxon>
        <taxon>Tracheophyta</taxon>
        <taxon>Spermatophyta</taxon>
        <taxon>Magnoliopsida</taxon>
        <taxon>Liliopsida</taxon>
        <taxon>Poales</taxon>
        <taxon>Poaceae</taxon>
        <taxon>PACMAD clade</taxon>
        <taxon>Panicoideae</taxon>
        <taxon>Panicodae</taxon>
        <taxon>Paniceae</taxon>
        <taxon>Anthephorinae</taxon>
        <taxon>Digitaria</taxon>
    </lineage>
</organism>
<keyword evidence="3" id="KW-1185">Reference proteome</keyword>
<sequence length="242" mass="26044">MTMFTREPSSVAFLTSTTRDFLKSLATVEKPSRRSTAITIPPPRRTVRSTSAANRDGKSAPVTAPGSSQSATSKAPSKNGRLCASARRTRGGKSTRSTPVTSLTPAAWSASTAKPAPAATQRTREDSPRRRIRRSWAKADAERAVPRRIQRGDARSLARRRSGSTTRRDAASQEVRGNGARDSDDACADETQEEEDEWRNGCSSAAVATAAMAIDTRFSSRRTCPSMAPVEGDAAPLCHHEK</sequence>